<keyword evidence="6" id="KW-0410">Iron transport</keyword>
<dbReference type="SMART" id="SM01219">
    <property type="entry name" value="Frataxin_Cyay"/>
    <property type="match status" value="1"/>
</dbReference>
<keyword evidence="14" id="KW-1185">Reference proteome</keyword>
<proteinExistence type="inferred from homology"/>
<dbReference type="AlphaFoldDB" id="A0A1B9GTQ6"/>
<dbReference type="Pfam" id="PF01491">
    <property type="entry name" value="Frataxin_Cyay"/>
    <property type="match status" value="1"/>
</dbReference>
<keyword evidence="10" id="KW-0406">Ion transport</keyword>
<evidence type="ECO:0000313" key="14">
    <source>
        <dbReference type="Proteomes" id="UP000092666"/>
    </source>
</evidence>
<evidence type="ECO:0000256" key="4">
    <source>
        <dbReference type="ARBA" id="ARBA00022434"/>
    </source>
</evidence>
<dbReference type="PROSITE" id="PS01344">
    <property type="entry name" value="FRATAXIN_1"/>
    <property type="match status" value="1"/>
</dbReference>
<dbReference type="Proteomes" id="UP000092666">
    <property type="component" value="Unassembled WGS sequence"/>
</dbReference>
<dbReference type="GO" id="GO:0008198">
    <property type="term" value="F:ferrous iron binding"/>
    <property type="evidence" value="ECO:0007669"/>
    <property type="project" value="TreeGrafter"/>
</dbReference>
<dbReference type="NCBIfam" id="TIGR03422">
    <property type="entry name" value="mito_frataxin"/>
    <property type="match status" value="1"/>
</dbReference>
<evidence type="ECO:0000256" key="1">
    <source>
        <dbReference type="ARBA" id="ARBA00004173"/>
    </source>
</evidence>
<organism evidence="13 14">
    <name type="scientific">Kwoniella heveanensis BCC8398</name>
    <dbReference type="NCBI Taxonomy" id="1296120"/>
    <lineage>
        <taxon>Eukaryota</taxon>
        <taxon>Fungi</taxon>
        <taxon>Dikarya</taxon>
        <taxon>Basidiomycota</taxon>
        <taxon>Agaricomycotina</taxon>
        <taxon>Tremellomycetes</taxon>
        <taxon>Tremellales</taxon>
        <taxon>Cryptococcaceae</taxon>
        <taxon>Kwoniella</taxon>
    </lineage>
</organism>
<dbReference type="PROSITE" id="PS50810">
    <property type="entry name" value="FRATAXIN_2"/>
    <property type="match status" value="1"/>
</dbReference>
<accession>A0A1B9GTQ6</accession>
<keyword evidence="9" id="KW-0408">Iron</keyword>
<dbReference type="GO" id="GO:0016226">
    <property type="term" value="P:iron-sulfur cluster assembly"/>
    <property type="evidence" value="ECO:0007669"/>
    <property type="project" value="InterPro"/>
</dbReference>
<dbReference type="InterPro" id="IPR002908">
    <property type="entry name" value="Frataxin/CyaY"/>
</dbReference>
<evidence type="ECO:0000256" key="3">
    <source>
        <dbReference type="ARBA" id="ARBA00013107"/>
    </source>
</evidence>
<evidence type="ECO:0000256" key="12">
    <source>
        <dbReference type="ARBA" id="ARBA00047990"/>
    </source>
</evidence>
<evidence type="ECO:0000313" key="13">
    <source>
        <dbReference type="EMBL" id="OCF34358.1"/>
    </source>
</evidence>
<dbReference type="InterPro" id="IPR020895">
    <property type="entry name" value="Frataxin_CS"/>
</dbReference>
<evidence type="ECO:0000256" key="6">
    <source>
        <dbReference type="ARBA" id="ARBA00022496"/>
    </source>
</evidence>
<keyword evidence="7" id="KW-0809">Transit peptide</keyword>
<keyword evidence="5" id="KW-0813">Transport</keyword>
<dbReference type="EC" id="1.16.3.1" evidence="3"/>
<gene>
    <name evidence="13" type="ORF">I316_03872</name>
</gene>
<reference evidence="13 14" key="1">
    <citation type="submission" date="2013-07" db="EMBL/GenBank/DDBJ databases">
        <title>The Genome Sequence of Cryptococcus heveanensis BCC8398.</title>
        <authorList>
            <consortium name="The Broad Institute Genome Sequencing Platform"/>
            <person name="Cuomo C."/>
            <person name="Litvintseva A."/>
            <person name="Chen Y."/>
            <person name="Heitman J."/>
            <person name="Sun S."/>
            <person name="Springer D."/>
            <person name="Dromer F."/>
            <person name="Young S.K."/>
            <person name="Zeng Q."/>
            <person name="Gargeya S."/>
            <person name="Fitzgerald M."/>
            <person name="Abouelleil A."/>
            <person name="Alvarado L."/>
            <person name="Berlin A.M."/>
            <person name="Chapman S.B."/>
            <person name="Dewar J."/>
            <person name="Goldberg J."/>
            <person name="Griggs A."/>
            <person name="Gujja S."/>
            <person name="Hansen M."/>
            <person name="Howarth C."/>
            <person name="Imamovic A."/>
            <person name="Larimer J."/>
            <person name="McCowan C."/>
            <person name="Murphy C."/>
            <person name="Pearson M."/>
            <person name="Priest M."/>
            <person name="Roberts A."/>
            <person name="Saif S."/>
            <person name="Shea T."/>
            <person name="Sykes S."/>
            <person name="Wortman J."/>
            <person name="Nusbaum C."/>
            <person name="Birren B."/>
        </authorList>
    </citation>
    <scope>NUCLEOTIDE SEQUENCE [LARGE SCALE GENOMIC DNA]</scope>
    <source>
        <strain evidence="13 14">BCC8398</strain>
    </source>
</reference>
<comment type="subcellular location">
    <subcellularLocation>
        <location evidence="1">Mitochondrion</location>
    </subcellularLocation>
</comment>
<dbReference type="SUPFAM" id="SSF55387">
    <property type="entry name" value="Frataxin/Nqo15-like"/>
    <property type="match status" value="1"/>
</dbReference>
<keyword evidence="4" id="KW-0409">Iron storage</keyword>
<dbReference type="InterPro" id="IPR017789">
    <property type="entry name" value="Frataxin"/>
</dbReference>
<dbReference type="GO" id="GO:0034986">
    <property type="term" value="F:iron chaperone activity"/>
    <property type="evidence" value="ECO:0007669"/>
    <property type="project" value="TreeGrafter"/>
</dbReference>
<dbReference type="GO" id="GO:0008199">
    <property type="term" value="F:ferric iron binding"/>
    <property type="evidence" value="ECO:0007669"/>
    <property type="project" value="InterPro"/>
</dbReference>
<comment type="catalytic activity">
    <reaction evidence="12">
        <text>4 Fe(2+) + O2 + 4 H(+) = 4 Fe(3+) + 2 H2O</text>
        <dbReference type="Rhea" id="RHEA:11148"/>
        <dbReference type="ChEBI" id="CHEBI:15377"/>
        <dbReference type="ChEBI" id="CHEBI:15378"/>
        <dbReference type="ChEBI" id="CHEBI:15379"/>
        <dbReference type="ChEBI" id="CHEBI:29033"/>
        <dbReference type="ChEBI" id="CHEBI:29034"/>
        <dbReference type="EC" id="1.16.3.1"/>
    </reaction>
</comment>
<dbReference type="PRINTS" id="PR00904">
    <property type="entry name" value="FRATAXIN"/>
</dbReference>
<dbReference type="GO" id="GO:0006879">
    <property type="term" value="P:intracellular iron ion homeostasis"/>
    <property type="evidence" value="ECO:0007669"/>
    <property type="project" value="UniProtKB-KW"/>
</dbReference>
<dbReference type="OrthoDB" id="1897642at2759"/>
<evidence type="ECO:0000256" key="8">
    <source>
        <dbReference type="ARBA" id="ARBA00023002"/>
    </source>
</evidence>
<keyword evidence="8" id="KW-0560">Oxidoreductase</keyword>
<evidence type="ECO:0000256" key="7">
    <source>
        <dbReference type="ARBA" id="ARBA00022946"/>
    </source>
</evidence>
<dbReference type="GO" id="GO:0051537">
    <property type="term" value="F:2 iron, 2 sulfur cluster binding"/>
    <property type="evidence" value="ECO:0007669"/>
    <property type="project" value="TreeGrafter"/>
</dbReference>
<dbReference type="Gene3D" id="3.30.920.10">
    <property type="entry name" value="Frataxin/CyaY"/>
    <property type="match status" value="1"/>
</dbReference>
<evidence type="ECO:0000256" key="5">
    <source>
        <dbReference type="ARBA" id="ARBA00022448"/>
    </source>
</evidence>
<comment type="similarity">
    <text evidence="2">Belongs to the frataxin family.</text>
</comment>
<evidence type="ECO:0000256" key="10">
    <source>
        <dbReference type="ARBA" id="ARBA00023065"/>
    </source>
</evidence>
<evidence type="ECO:0000256" key="9">
    <source>
        <dbReference type="ARBA" id="ARBA00023004"/>
    </source>
</evidence>
<dbReference type="NCBIfam" id="TIGR03421">
    <property type="entry name" value="FeS_CyaY"/>
    <property type="match status" value="1"/>
</dbReference>
<sequence length="124" mass="14199">MTTEEYERVSERDMDTLHENLEILCEDFGQGDWEVEYSSGVMNLTIPSHGTYVINKQPPNQQIWISSPVSGPSRFDYVGSEEEGRWVHHRRPEVKLGELLDSEMREILSSEGVDGKEWAGTGLR</sequence>
<dbReference type="STRING" id="1296120.A0A1B9GTQ6"/>
<dbReference type="GO" id="GO:0005739">
    <property type="term" value="C:mitochondrion"/>
    <property type="evidence" value="ECO:0007669"/>
    <property type="project" value="UniProtKB-SubCell"/>
</dbReference>
<dbReference type="PANTHER" id="PTHR16821:SF2">
    <property type="entry name" value="FRATAXIN, MITOCHONDRIAL"/>
    <property type="match status" value="1"/>
</dbReference>
<reference evidence="14" key="2">
    <citation type="submission" date="2013-12" db="EMBL/GenBank/DDBJ databases">
        <title>Evolution of pathogenesis and genome organization in the Tremellales.</title>
        <authorList>
            <person name="Cuomo C."/>
            <person name="Litvintseva A."/>
            <person name="Heitman J."/>
            <person name="Chen Y."/>
            <person name="Sun S."/>
            <person name="Springer D."/>
            <person name="Dromer F."/>
            <person name="Young S."/>
            <person name="Zeng Q."/>
            <person name="Chapman S."/>
            <person name="Gujja S."/>
            <person name="Saif S."/>
            <person name="Birren B."/>
        </authorList>
    </citation>
    <scope>NUCLEOTIDE SEQUENCE [LARGE SCALE GENOMIC DNA]</scope>
    <source>
        <strain evidence="14">BCC8398</strain>
    </source>
</reference>
<dbReference type="PANTHER" id="PTHR16821">
    <property type="entry name" value="FRATAXIN"/>
    <property type="match status" value="1"/>
</dbReference>
<protein>
    <recommendedName>
        <fullName evidence="3">ferroxidase</fullName>
        <ecNumber evidence="3">1.16.3.1</ecNumber>
    </recommendedName>
</protein>
<dbReference type="GO" id="GO:0004322">
    <property type="term" value="F:ferroxidase activity"/>
    <property type="evidence" value="ECO:0007669"/>
    <property type="project" value="UniProtKB-EC"/>
</dbReference>
<evidence type="ECO:0000256" key="11">
    <source>
        <dbReference type="ARBA" id="ARBA00023128"/>
    </source>
</evidence>
<dbReference type="EMBL" id="KV700125">
    <property type="protein sequence ID" value="OCF34358.1"/>
    <property type="molecule type" value="Genomic_DNA"/>
</dbReference>
<evidence type="ECO:0000256" key="2">
    <source>
        <dbReference type="ARBA" id="ARBA00008183"/>
    </source>
</evidence>
<dbReference type="InterPro" id="IPR036524">
    <property type="entry name" value="Frataxin/CyaY_sf"/>
</dbReference>
<name>A0A1B9GTQ6_9TREE</name>
<dbReference type="GO" id="GO:0006826">
    <property type="term" value="P:iron ion transport"/>
    <property type="evidence" value="ECO:0007669"/>
    <property type="project" value="UniProtKB-KW"/>
</dbReference>
<keyword evidence="11" id="KW-0496">Mitochondrion</keyword>